<name>A0AAE0UVC8_9TELE</name>
<dbReference type="PROSITE" id="PS50249">
    <property type="entry name" value="MPN"/>
    <property type="match status" value="1"/>
</dbReference>
<feature type="region of interest" description="Disordered" evidence="8">
    <location>
        <begin position="124"/>
        <end position="158"/>
    </location>
</feature>
<dbReference type="Pfam" id="PF13012">
    <property type="entry name" value="MitMem_reg"/>
    <property type="match status" value="1"/>
</dbReference>
<comment type="similarity">
    <text evidence="3">Belongs to the peptidase M67A family. CSN6 subfamily.</text>
</comment>
<evidence type="ECO:0000256" key="3">
    <source>
        <dbReference type="ARBA" id="ARBA00010893"/>
    </source>
</evidence>
<keyword evidence="6" id="KW-0736">Signalosome</keyword>
<evidence type="ECO:0000256" key="7">
    <source>
        <dbReference type="ARBA" id="ARBA00023242"/>
    </source>
</evidence>
<dbReference type="AlphaFoldDB" id="A0AAE0UVC8"/>
<comment type="caution">
    <text evidence="11">The sequence shown here is derived from an EMBL/GenBank/DDBJ whole genome shotgun (WGS) entry which is preliminary data.</text>
</comment>
<dbReference type="PANTHER" id="PTHR10540:SF8">
    <property type="entry name" value="COP9 SIGNALOSOME COMPLEX SUBUNIT 6"/>
    <property type="match status" value="1"/>
</dbReference>
<dbReference type="InterPro" id="IPR037518">
    <property type="entry name" value="MPN"/>
</dbReference>
<keyword evidence="5" id="KW-0963">Cytoplasm</keyword>
<evidence type="ECO:0000256" key="8">
    <source>
        <dbReference type="SAM" id="MobiDB-lite"/>
    </source>
</evidence>
<keyword evidence="7" id="KW-0539">Nucleus</keyword>
<evidence type="ECO:0000256" key="5">
    <source>
        <dbReference type="ARBA" id="ARBA00022490"/>
    </source>
</evidence>
<proteinExistence type="inferred from homology"/>
<protein>
    <recommendedName>
        <fullName evidence="4">COP9 signalosome complex subunit 6</fullName>
    </recommendedName>
</protein>
<dbReference type="InterPro" id="IPR024969">
    <property type="entry name" value="EIF3F/CSN6-like_C"/>
</dbReference>
<dbReference type="GO" id="GO:0008237">
    <property type="term" value="F:metallopeptidase activity"/>
    <property type="evidence" value="ECO:0007669"/>
    <property type="project" value="InterPro"/>
</dbReference>
<dbReference type="CDD" id="cd08063">
    <property type="entry name" value="MPN_CSN6"/>
    <property type="match status" value="1"/>
</dbReference>
<dbReference type="Proteomes" id="UP001274896">
    <property type="component" value="Unassembled WGS sequence"/>
</dbReference>
<evidence type="ECO:0000259" key="10">
    <source>
        <dbReference type="PROSITE" id="PS50249"/>
    </source>
</evidence>
<dbReference type="GO" id="GO:0000338">
    <property type="term" value="P:protein deneddylation"/>
    <property type="evidence" value="ECO:0007669"/>
    <property type="project" value="InterPro"/>
</dbReference>
<feature type="compositionally biased region" description="Basic and acidic residues" evidence="8">
    <location>
        <begin position="82"/>
        <end position="94"/>
    </location>
</feature>
<dbReference type="EMBL" id="JAUCMX010000016">
    <property type="protein sequence ID" value="KAK3520818.1"/>
    <property type="molecule type" value="Genomic_DNA"/>
</dbReference>
<evidence type="ECO:0000313" key="11">
    <source>
        <dbReference type="EMBL" id="KAK3520818.1"/>
    </source>
</evidence>
<dbReference type="PANTHER" id="PTHR10540">
    <property type="entry name" value="EUKARYOTIC TRANSLATION INITIATION FACTOR 3 SUBUNIT F-RELATED"/>
    <property type="match status" value="1"/>
</dbReference>
<feature type="region of interest" description="Disordered" evidence="8">
    <location>
        <begin position="67"/>
        <end position="96"/>
    </location>
</feature>
<dbReference type="Pfam" id="PF01398">
    <property type="entry name" value="JAB"/>
    <property type="match status" value="1"/>
</dbReference>
<keyword evidence="12" id="KW-1185">Reference proteome</keyword>
<feature type="domain" description="MPN" evidence="10">
    <location>
        <begin position="854"/>
        <end position="987"/>
    </location>
</feature>
<keyword evidence="9" id="KW-1133">Transmembrane helix</keyword>
<gene>
    <name evidence="11" type="ORF">QTP70_032389</name>
</gene>
<feature type="compositionally biased region" description="Acidic residues" evidence="8">
    <location>
        <begin position="70"/>
        <end position="81"/>
    </location>
</feature>
<feature type="compositionally biased region" description="Acidic residues" evidence="8">
    <location>
        <begin position="143"/>
        <end position="153"/>
    </location>
</feature>
<evidence type="ECO:0000256" key="4">
    <source>
        <dbReference type="ARBA" id="ARBA00014871"/>
    </source>
</evidence>
<reference evidence="11" key="1">
    <citation type="submission" date="2023-06" db="EMBL/GenBank/DDBJ databases">
        <title>Male Hemibagrus guttatus genome.</title>
        <authorList>
            <person name="Bian C."/>
        </authorList>
    </citation>
    <scope>NUCLEOTIDE SEQUENCE</scope>
    <source>
        <strain evidence="11">Male_cb2023</strain>
        <tissue evidence="11">Muscle</tissue>
    </source>
</reference>
<evidence type="ECO:0000256" key="9">
    <source>
        <dbReference type="SAM" id="Phobius"/>
    </source>
</evidence>
<keyword evidence="9" id="KW-0472">Membrane</keyword>
<evidence type="ECO:0000256" key="6">
    <source>
        <dbReference type="ARBA" id="ARBA00022790"/>
    </source>
</evidence>
<feature type="transmembrane region" description="Helical" evidence="9">
    <location>
        <begin position="28"/>
        <end position="52"/>
    </location>
</feature>
<accession>A0AAE0UVC8</accession>
<dbReference type="SMART" id="SM00232">
    <property type="entry name" value="JAB_MPN"/>
    <property type="match status" value="1"/>
</dbReference>
<dbReference type="InterPro" id="IPR033859">
    <property type="entry name" value="MPN_CSN6"/>
</dbReference>
<evidence type="ECO:0000256" key="2">
    <source>
        <dbReference type="ARBA" id="ARBA00004496"/>
    </source>
</evidence>
<evidence type="ECO:0000313" key="12">
    <source>
        <dbReference type="Proteomes" id="UP001274896"/>
    </source>
</evidence>
<dbReference type="InterPro" id="IPR000555">
    <property type="entry name" value="JAMM/MPN+_dom"/>
</dbReference>
<comment type="subcellular location">
    <subcellularLocation>
        <location evidence="2">Cytoplasm</location>
    </subcellularLocation>
    <subcellularLocation>
        <location evidence="1">Nucleus</location>
    </subcellularLocation>
</comment>
<dbReference type="Gene3D" id="3.40.140.10">
    <property type="entry name" value="Cytidine Deaminase, domain 2"/>
    <property type="match status" value="1"/>
</dbReference>
<sequence>MDLIVCSMVCSSDVLLQQAECVSLHSGVLLGSVCSGLLLGMIAAVFIHTLLFKPYCLSAKSKGDPWSLMDVDEGDDETEQEDMGRNTEPAERVSRTGSPVINDVSAFALKARVVYPINQRYRPLADGASDPSPHDSASLSSDWPDESGDEDESVSFGPAHKTHADLTFRRAQHYAHTLSYPDDERRLSLLCVTLQNLHQHMAQLQKEQWAIFLQIVQVLFSTDDQLLPQQEKDIEKLKKESSSGQFWRFKMGAEPICSIEEVKMAGREKLEHTLHTVLSFAKQLERLCQHFHSGKPTVTRTLVNCLLLVEKQLKDIHSNIIQTLWDRQQWWEELSGCLRIRTALMRQEAELMIQLTSQSAEELTADGQLEFDHMEKLISELQSVLSNELQRCTEQVTDQTLQLVSDHCRKIDVRLRKMLKAQNKEIRSHGHQDAQQVAKLMAELKLKHWTQRHEFELQQDRKVSDAVCDMWKKLFCSCSESVKMLWRECVVSVLTTSAALSEERSCTLLNNLELNWTNQMQQKESHAHQQLQMLREQLEQSKQIWAEQEALAAAAVNHLGNQNMKVTVAVISRQKDLRDSSVAAIEGKQRILLSELQRHLTAQHFYNTTLRDMTTTQLSCTDTQSLQQELLSDVERASELLRSHAQFLIGHTLACNFRLRLDTSVPSDKTAANDGQKEQLMKALCDSVCVSHDTLSTIIMNYCSHLQTVITATQLRPPQHHLQLRERWQKTAECVRSLQRELNHWARKPHSAEFYRRVEQQKQRFLSICEEECVCDRVDLQHQIQTISQELQKEEESFLSRLAALTRVPVTNRHAGTEQSLVPLKCRENLQYSTLPTAASPSVMASGVTGSVSVALHPLVILNISDHWIRLRSQEGRVIQVIGALIGKQEGRNIEVMNSFELLFHTVEDRIHIDKEYYYTKEEQFKQVFKDMEFLGWYTTGGLPDQSDIHIHKQVCEIIESPLFLKLNPMTKHTDLPVSVYESVIDIINGEATMLFAELPYTLATEEAERIGVDHVARMTSTGTGENSTVAEHLIAQHSAIKMLHSRVKLILEYVKAVEAGEVPFNHEILREANALCHRLPVLSTLKFKTDFYDQCNDVGLMAYLGTITKTCNSMNQFINKFNVLYDRQGIGRRMRGLFF</sequence>
<evidence type="ECO:0000256" key="1">
    <source>
        <dbReference type="ARBA" id="ARBA00004123"/>
    </source>
</evidence>
<dbReference type="FunFam" id="3.40.140.10:FF:000017">
    <property type="entry name" value="COP9 signalosome complex subunit 6"/>
    <property type="match status" value="1"/>
</dbReference>
<dbReference type="GO" id="GO:0005737">
    <property type="term" value="C:cytoplasm"/>
    <property type="evidence" value="ECO:0007669"/>
    <property type="project" value="UniProtKB-SubCell"/>
</dbReference>
<organism evidence="11 12">
    <name type="scientific">Hemibagrus guttatus</name>
    <dbReference type="NCBI Taxonomy" id="175788"/>
    <lineage>
        <taxon>Eukaryota</taxon>
        <taxon>Metazoa</taxon>
        <taxon>Chordata</taxon>
        <taxon>Craniata</taxon>
        <taxon>Vertebrata</taxon>
        <taxon>Euteleostomi</taxon>
        <taxon>Actinopterygii</taxon>
        <taxon>Neopterygii</taxon>
        <taxon>Teleostei</taxon>
        <taxon>Ostariophysi</taxon>
        <taxon>Siluriformes</taxon>
        <taxon>Bagridae</taxon>
        <taxon>Hemibagrus</taxon>
    </lineage>
</organism>
<dbReference type="GO" id="GO:0008180">
    <property type="term" value="C:COP9 signalosome"/>
    <property type="evidence" value="ECO:0007669"/>
    <property type="project" value="UniProtKB-KW"/>
</dbReference>
<keyword evidence="9" id="KW-0812">Transmembrane</keyword>